<accession>A0AA38IPB5</accession>
<reference evidence="1" key="1">
    <citation type="journal article" date="2023" name="G3 (Bethesda)">
        <title>Whole genome assemblies of Zophobas morio and Tenebrio molitor.</title>
        <authorList>
            <person name="Kaur S."/>
            <person name="Stinson S.A."/>
            <person name="diCenzo G.C."/>
        </authorList>
    </citation>
    <scope>NUCLEOTIDE SEQUENCE</scope>
    <source>
        <strain evidence="1">QUZm001</strain>
    </source>
</reference>
<dbReference type="InterPro" id="IPR011989">
    <property type="entry name" value="ARM-like"/>
</dbReference>
<evidence type="ECO:0000313" key="1">
    <source>
        <dbReference type="EMBL" id="KAJ3659140.1"/>
    </source>
</evidence>
<dbReference type="AlphaFoldDB" id="A0AA38IPB5"/>
<dbReference type="PANTHER" id="PTHR15599">
    <property type="entry name" value="RTDR1"/>
    <property type="match status" value="1"/>
</dbReference>
<evidence type="ECO:0008006" key="3">
    <source>
        <dbReference type="Google" id="ProtNLM"/>
    </source>
</evidence>
<evidence type="ECO:0000313" key="2">
    <source>
        <dbReference type="Proteomes" id="UP001168821"/>
    </source>
</evidence>
<gene>
    <name evidence="1" type="ORF">Zmor_010845</name>
</gene>
<dbReference type="InterPro" id="IPR042856">
    <property type="entry name" value="RSP14"/>
</dbReference>
<keyword evidence="2" id="KW-1185">Reference proteome</keyword>
<name>A0AA38IPB5_9CUCU</name>
<proteinExistence type="predicted"/>
<dbReference type="InterPro" id="IPR016024">
    <property type="entry name" value="ARM-type_fold"/>
</dbReference>
<organism evidence="1 2">
    <name type="scientific">Zophobas morio</name>
    <dbReference type="NCBI Taxonomy" id="2755281"/>
    <lineage>
        <taxon>Eukaryota</taxon>
        <taxon>Metazoa</taxon>
        <taxon>Ecdysozoa</taxon>
        <taxon>Arthropoda</taxon>
        <taxon>Hexapoda</taxon>
        <taxon>Insecta</taxon>
        <taxon>Pterygota</taxon>
        <taxon>Neoptera</taxon>
        <taxon>Endopterygota</taxon>
        <taxon>Coleoptera</taxon>
        <taxon>Polyphaga</taxon>
        <taxon>Cucujiformia</taxon>
        <taxon>Tenebrionidae</taxon>
        <taxon>Zophobas</taxon>
    </lineage>
</organism>
<protein>
    <recommendedName>
        <fullName evidence="3">Rhabdoid tumor deletion region protein 1</fullName>
    </recommendedName>
</protein>
<dbReference type="EMBL" id="JALNTZ010000003">
    <property type="protein sequence ID" value="KAJ3659140.1"/>
    <property type="molecule type" value="Genomic_DNA"/>
</dbReference>
<dbReference type="Gene3D" id="1.25.10.10">
    <property type="entry name" value="Leucine-rich Repeat Variant"/>
    <property type="match status" value="1"/>
</dbReference>
<dbReference type="PANTHER" id="PTHR15599:SF1">
    <property type="entry name" value="RADIAL SPOKE HEAD 14 HOMOLOG"/>
    <property type="match status" value="1"/>
</dbReference>
<comment type="caution">
    <text evidence="1">The sequence shown here is derived from an EMBL/GenBank/DDBJ whole genome shotgun (WGS) entry which is preliminary data.</text>
</comment>
<dbReference type="Proteomes" id="UP001168821">
    <property type="component" value="Unassembled WGS sequence"/>
</dbReference>
<sequence length="397" mass="44995">MSDIFAIYTHSYLQARSSSVNPRIINRCVNLARTEATVADISYFEPPWFRVTSEQPDIPSENADVTRRPLAFGSWALPKLRRELHDSDDFVVIQALLSLCDLIHDPERAYEALQLKIPDRLADKLLDPLPPVRESSVLLLSLFARLADGKEAIVKNKEILENLYLTLGDEQISIRLKSAACIELVSRSWMAADVLVETGLIETLLELIEKDEPSDILEYHLKSLKCLMYECGKCIALKHDGFKIFMKLLNHEKSSIVCKALDCLAILTSTKKGKKLAIEKNLLKTLTKLIHYGDTDMCKSAASVIMFCTVKTRAKILAAEIKSLAKRLIRLSTNPLNVALQMFSIKALTNICEHPLVRKEVYDRYLNELTQMQVDPTNAEYKKTLLQIVSWVPYKSE</sequence>
<dbReference type="SUPFAM" id="SSF48371">
    <property type="entry name" value="ARM repeat"/>
    <property type="match status" value="1"/>
</dbReference>